<keyword evidence="4" id="KW-1185">Reference proteome</keyword>
<feature type="region of interest" description="Disordered" evidence="1">
    <location>
        <begin position="1"/>
        <end position="22"/>
    </location>
</feature>
<comment type="caution">
    <text evidence="3">The sequence shown here is derived from an EMBL/GenBank/DDBJ whole genome shotgun (WGS) entry which is preliminary data.</text>
</comment>
<reference evidence="3 4" key="1">
    <citation type="submission" date="2024-01" db="EMBL/GenBank/DDBJ databases">
        <authorList>
            <person name="Allen C."/>
            <person name="Tagirdzhanova G."/>
        </authorList>
    </citation>
    <scope>NUCLEOTIDE SEQUENCE [LARGE SCALE GENOMIC DNA]</scope>
</reference>
<feature type="domain" description="DUF7371" evidence="2">
    <location>
        <begin position="23"/>
        <end position="186"/>
    </location>
</feature>
<gene>
    <name evidence="3" type="ORF">SCUCBS95973_008002</name>
</gene>
<evidence type="ECO:0000256" key="1">
    <source>
        <dbReference type="SAM" id="MobiDB-lite"/>
    </source>
</evidence>
<sequence>MTTVAGTSAAIPTGSGPHPLANATFDNVTIETDRERSVPATNGFANPDQGIRFSGGFERVVYSSSALFVPSSQPAMLRYNQMAGSIAKVTAANSCSRFSLVSWNLGCDSTDAPCRFNITGLRRVGSGEVVSGSKVVEIPQVSKASGNTLQPVVFGMDSFSNLSSFTVQLEVDGSRVASWWSDDLSVAPVCSGVALCTELRARDVDRVVDKAAPFWHRMGRVEY</sequence>
<dbReference type="InterPro" id="IPR055795">
    <property type="entry name" value="DUF7371"/>
</dbReference>
<dbReference type="Pfam" id="PF24086">
    <property type="entry name" value="DUF7371"/>
    <property type="match status" value="1"/>
</dbReference>
<evidence type="ECO:0000313" key="3">
    <source>
        <dbReference type="EMBL" id="CAK7231685.1"/>
    </source>
</evidence>
<evidence type="ECO:0000313" key="4">
    <source>
        <dbReference type="Proteomes" id="UP001642405"/>
    </source>
</evidence>
<organism evidence="3 4">
    <name type="scientific">Sporothrix curviconia</name>
    <dbReference type="NCBI Taxonomy" id="1260050"/>
    <lineage>
        <taxon>Eukaryota</taxon>
        <taxon>Fungi</taxon>
        <taxon>Dikarya</taxon>
        <taxon>Ascomycota</taxon>
        <taxon>Pezizomycotina</taxon>
        <taxon>Sordariomycetes</taxon>
        <taxon>Sordariomycetidae</taxon>
        <taxon>Ophiostomatales</taxon>
        <taxon>Ophiostomataceae</taxon>
        <taxon>Sporothrix</taxon>
    </lineage>
</organism>
<proteinExistence type="predicted"/>
<dbReference type="Proteomes" id="UP001642405">
    <property type="component" value="Unassembled WGS sequence"/>
</dbReference>
<protein>
    <recommendedName>
        <fullName evidence="2">DUF7371 domain-containing protein</fullName>
    </recommendedName>
</protein>
<accession>A0ABP0CI14</accession>
<dbReference type="EMBL" id="CAWUHB010000059">
    <property type="protein sequence ID" value="CAK7231685.1"/>
    <property type="molecule type" value="Genomic_DNA"/>
</dbReference>
<name>A0ABP0CI14_9PEZI</name>
<evidence type="ECO:0000259" key="2">
    <source>
        <dbReference type="Pfam" id="PF24086"/>
    </source>
</evidence>